<dbReference type="SUPFAM" id="SSF46785">
    <property type="entry name" value="Winged helix' DNA-binding domain"/>
    <property type="match status" value="1"/>
</dbReference>
<dbReference type="PANTHER" id="PTHR30154">
    <property type="entry name" value="LEUCINE-RESPONSIVE REGULATORY PROTEIN"/>
    <property type="match status" value="1"/>
</dbReference>
<dbReference type="InterPro" id="IPR011008">
    <property type="entry name" value="Dimeric_a/b-barrel"/>
</dbReference>
<dbReference type="InterPro" id="IPR019887">
    <property type="entry name" value="Tscrpt_reg_AsnC/Lrp_C"/>
</dbReference>
<organism evidence="5 6">
    <name type="scientific">Paenibacillus beijingensis</name>
    <dbReference type="NCBI Taxonomy" id="1126833"/>
    <lineage>
        <taxon>Bacteria</taxon>
        <taxon>Bacillati</taxon>
        <taxon>Bacillota</taxon>
        <taxon>Bacilli</taxon>
        <taxon>Bacillales</taxon>
        <taxon>Paenibacillaceae</taxon>
        <taxon>Paenibacillus</taxon>
    </lineage>
</organism>
<evidence type="ECO:0000256" key="2">
    <source>
        <dbReference type="ARBA" id="ARBA00023125"/>
    </source>
</evidence>
<keyword evidence="6" id="KW-1185">Reference proteome</keyword>
<dbReference type="EMBL" id="CP011058">
    <property type="protein sequence ID" value="AJY74552.1"/>
    <property type="molecule type" value="Genomic_DNA"/>
</dbReference>
<dbReference type="SMART" id="SM00344">
    <property type="entry name" value="HTH_ASNC"/>
    <property type="match status" value="1"/>
</dbReference>
<dbReference type="InterPro" id="IPR036390">
    <property type="entry name" value="WH_DNA-bd_sf"/>
</dbReference>
<dbReference type="RefSeq" id="WP_045669985.1">
    <property type="nucleotide sequence ID" value="NZ_CP011058.1"/>
</dbReference>
<dbReference type="InterPro" id="IPR036388">
    <property type="entry name" value="WH-like_DNA-bd_sf"/>
</dbReference>
<keyword evidence="1" id="KW-0805">Transcription regulation</keyword>
<name>A0A0D5NHU3_9BACL</name>
<evidence type="ECO:0000256" key="1">
    <source>
        <dbReference type="ARBA" id="ARBA00023015"/>
    </source>
</evidence>
<reference evidence="5 6" key="1">
    <citation type="journal article" date="2015" name="J. Biotechnol.">
        <title>Complete genome sequence of Paenibacillus beijingensis 7188(T) (=DSM 24997(T)), a novel rhizobacterium from jujube garden soil.</title>
        <authorList>
            <person name="Kwak Y."/>
            <person name="Shin J.H."/>
        </authorList>
    </citation>
    <scope>NUCLEOTIDE SEQUENCE [LARGE SCALE GENOMIC DNA]</scope>
    <source>
        <strain evidence="5 6">DSM 24997</strain>
    </source>
</reference>
<dbReference type="GO" id="GO:0043565">
    <property type="term" value="F:sequence-specific DNA binding"/>
    <property type="evidence" value="ECO:0007669"/>
    <property type="project" value="InterPro"/>
</dbReference>
<dbReference type="InterPro" id="IPR019885">
    <property type="entry name" value="Tscrpt_reg_HTH_AsnC-type_CS"/>
</dbReference>
<keyword evidence="3" id="KW-0804">Transcription</keyword>
<dbReference type="Pfam" id="PF13404">
    <property type="entry name" value="HTH_AsnC-type"/>
    <property type="match status" value="1"/>
</dbReference>
<gene>
    <name evidence="5" type="ORF">VN24_08165</name>
</gene>
<accession>A0A0D5NHU3</accession>
<dbReference type="SUPFAM" id="SSF54909">
    <property type="entry name" value="Dimeric alpha+beta barrel"/>
    <property type="match status" value="1"/>
</dbReference>
<dbReference type="KEGG" id="pbj:VN24_08165"/>
<evidence type="ECO:0000313" key="5">
    <source>
        <dbReference type="EMBL" id="AJY74552.1"/>
    </source>
</evidence>
<dbReference type="GO" id="GO:0043200">
    <property type="term" value="P:response to amino acid"/>
    <property type="evidence" value="ECO:0007669"/>
    <property type="project" value="TreeGrafter"/>
</dbReference>
<protein>
    <submittedName>
        <fullName evidence="5">AsnC family transcriptional regulator</fullName>
    </submittedName>
</protein>
<dbReference type="InterPro" id="IPR019888">
    <property type="entry name" value="Tscrpt_reg_AsnC-like"/>
</dbReference>
<dbReference type="PROSITE" id="PS00519">
    <property type="entry name" value="HTH_ASNC_1"/>
    <property type="match status" value="1"/>
</dbReference>
<dbReference type="OrthoDB" id="34294at2"/>
<feature type="domain" description="HTH asnC-type" evidence="4">
    <location>
        <begin position="7"/>
        <end position="70"/>
    </location>
</feature>
<keyword evidence="2" id="KW-0238">DNA-binding</keyword>
<evidence type="ECO:0000259" key="4">
    <source>
        <dbReference type="PROSITE" id="PS50956"/>
    </source>
</evidence>
<dbReference type="HOGENOM" id="CLU_091233_3_1_9"/>
<proteinExistence type="predicted"/>
<dbReference type="InterPro" id="IPR000485">
    <property type="entry name" value="AsnC-type_HTH_dom"/>
</dbReference>
<dbReference type="CDD" id="cd00090">
    <property type="entry name" value="HTH_ARSR"/>
    <property type="match status" value="1"/>
</dbReference>
<dbReference type="PATRIC" id="fig|1126833.4.peg.1801"/>
<evidence type="ECO:0000256" key="3">
    <source>
        <dbReference type="ARBA" id="ARBA00023163"/>
    </source>
</evidence>
<dbReference type="Pfam" id="PF01037">
    <property type="entry name" value="AsnC_trans_reg"/>
    <property type="match status" value="1"/>
</dbReference>
<dbReference type="PANTHER" id="PTHR30154:SF20">
    <property type="entry name" value="LEUCINE-RESPONSIVE REGULATORY PROTEIN"/>
    <property type="match status" value="1"/>
</dbReference>
<reference evidence="6" key="2">
    <citation type="submission" date="2015-03" db="EMBL/GenBank/DDBJ databases">
        <title>Genome sequence of Paenibacillus beijingensis strain DSM 24997T.</title>
        <authorList>
            <person name="Kwak Y."/>
            <person name="Shin J.-H."/>
        </authorList>
    </citation>
    <scope>NUCLEOTIDE SEQUENCE [LARGE SCALE GENOMIC DNA]</scope>
    <source>
        <strain evidence="6">DSM 24997</strain>
    </source>
</reference>
<dbReference type="PROSITE" id="PS50956">
    <property type="entry name" value="HTH_ASNC_2"/>
    <property type="match status" value="1"/>
</dbReference>
<dbReference type="Gene3D" id="3.30.70.920">
    <property type="match status" value="1"/>
</dbReference>
<evidence type="ECO:0000313" key="6">
    <source>
        <dbReference type="Proteomes" id="UP000032633"/>
    </source>
</evidence>
<dbReference type="FunFam" id="1.10.10.10:FF:000441">
    <property type="entry name" value="AsnC family transcriptional regulator"/>
    <property type="match status" value="1"/>
</dbReference>
<dbReference type="AlphaFoldDB" id="A0A0D5NHU3"/>
<dbReference type="Proteomes" id="UP000032633">
    <property type="component" value="Chromosome"/>
</dbReference>
<dbReference type="PRINTS" id="PR00033">
    <property type="entry name" value="HTHASNC"/>
</dbReference>
<dbReference type="Gene3D" id="1.10.10.10">
    <property type="entry name" value="Winged helix-like DNA-binding domain superfamily/Winged helix DNA-binding domain"/>
    <property type="match status" value="1"/>
</dbReference>
<sequence>MKPTLKVDEIDQKIMSMLFENARISVSEIGRSIAMTQPAVKERIHKLEDQGVIAAYRAKFDPAKLNKGIQSFVLFKTTQCDDFIRFCEMSPEVTDLYRVSGDSNYLMKVMLDSMESLGSFLDSLMQFGLATPLIVLKTAFEDKMTF</sequence>
<dbReference type="InterPro" id="IPR011991">
    <property type="entry name" value="ArsR-like_HTH"/>
</dbReference>
<dbReference type="GO" id="GO:0005829">
    <property type="term" value="C:cytosol"/>
    <property type="evidence" value="ECO:0007669"/>
    <property type="project" value="TreeGrafter"/>
</dbReference>